<keyword evidence="1" id="KW-0472">Membrane</keyword>
<organism evidence="2">
    <name type="scientific">viral metagenome</name>
    <dbReference type="NCBI Taxonomy" id="1070528"/>
    <lineage>
        <taxon>unclassified sequences</taxon>
        <taxon>metagenomes</taxon>
        <taxon>organismal metagenomes</taxon>
    </lineage>
</organism>
<dbReference type="InterPro" id="IPR043977">
    <property type="entry name" value="DUF5759"/>
</dbReference>
<sequence length="130" mass="14956">MISVDEISRIREKRTRFRKELYTKIYEQVSRKIRNTVDVGGNTVVVLIPAFVLGFPSFDRYKATSYIIRQLGIGGFNVEILTDFLLSISWATRKSGERKKEVAHDDTDFPTLINLKKAANRYRGNAGNRK</sequence>
<proteinExistence type="predicted"/>
<reference evidence="2" key="1">
    <citation type="journal article" date="2020" name="Nature">
        <title>Giant virus diversity and host interactions through global metagenomics.</title>
        <authorList>
            <person name="Schulz F."/>
            <person name="Roux S."/>
            <person name="Paez-Espino D."/>
            <person name="Jungbluth S."/>
            <person name="Walsh D.A."/>
            <person name="Denef V.J."/>
            <person name="McMahon K.D."/>
            <person name="Konstantinidis K.T."/>
            <person name="Eloe-Fadrosh E.A."/>
            <person name="Kyrpides N.C."/>
            <person name="Woyke T."/>
        </authorList>
    </citation>
    <scope>NUCLEOTIDE SEQUENCE</scope>
    <source>
        <strain evidence="2">GVMAG-M-3300021389-45</strain>
    </source>
</reference>
<feature type="transmembrane region" description="Helical" evidence="1">
    <location>
        <begin position="39"/>
        <end position="58"/>
    </location>
</feature>
<dbReference type="EMBL" id="MN739457">
    <property type="protein sequence ID" value="QHT05578.1"/>
    <property type="molecule type" value="Genomic_DNA"/>
</dbReference>
<dbReference type="AlphaFoldDB" id="A0A6C0CLT9"/>
<evidence type="ECO:0000313" key="2">
    <source>
        <dbReference type="EMBL" id="QHT05578.1"/>
    </source>
</evidence>
<protein>
    <submittedName>
        <fullName evidence="2">Uncharacterized protein</fullName>
    </submittedName>
</protein>
<keyword evidence="1" id="KW-0812">Transmembrane</keyword>
<dbReference type="Pfam" id="PF19063">
    <property type="entry name" value="DUF5759"/>
    <property type="match status" value="1"/>
</dbReference>
<name>A0A6C0CLT9_9ZZZZ</name>
<keyword evidence="1" id="KW-1133">Transmembrane helix</keyword>
<accession>A0A6C0CLT9</accession>
<evidence type="ECO:0000256" key="1">
    <source>
        <dbReference type="SAM" id="Phobius"/>
    </source>
</evidence>
<feature type="transmembrane region" description="Helical" evidence="1">
    <location>
        <begin position="70"/>
        <end position="91"/>
    </location>
</feature>